<feature type="transmembrane region" description="Helical" evidence="8">
    <location>
        <begin position="177"/>
        <end position="200"/>
    </location>
</feature>
<keyword evidence="4" id="KW-0547">Nucleotide-binding</keyword>
<comment type="subcellular location">
    <subcellularLocation>
        <location evidence="1">Cell membrane</location>
    </subcellularLocation>
</comment>
<dbReference type="RefSeq" id="WP_052510068.1">
    <property type="nucleotide sequence ID" value="NZ_BAWO01000084.1"/>
</dbReference>
<keyword evidence="11" id="KW-1185">Reference proteome</keyword>
<name>A0A023DK62_9BACL</name>
<feature type="transmembrane region" description="Helical" evidence="8">
    <location>
        <begin position="31"/>
        <end position="48"/>
    </location>
</feature>
<dbReference type="AlphaFoldDB" id="A0A023DK62"/>
<accession>A0A023DK62</accession>
<comment type="caution">
    <text evidence="10">The sequence shown here is derived from an EMBL/GenBank/DDBJ whole genome shotgun (WGS) entry which is preliminary data.</text>
</comment>
<feature type="domain" description="Pycsar effector protein" evidence="9">
    <location>
        <begin position="15"/>
        <end position="198"/>
    </location>
</feature>
<evidence type="ECO:0000256" key="4">
    <source>
        <dbReference type="ARBA" id="ARBA00022741"/>
    </source>
</evidence>
<feature type="transmembrane region" description="Helical" evidence="8">
    <location>
        <begin position="68"/>
        <end position="89"/>
    </location>
</feature>
<keyword evidence="6" id="KW-0051">Antiviral defense</keyword>
<evidence type="ECO:0000256" key="3">
    <source>
        <dbReference type="ARBA" id="ARBA00022692"/>
    </source>
</evidence>
<evidence type="ECO:0000256" key="5">
    <source>
        <dbReference type="ARBA" id="ARBA00022989"/>
    </source>
</evidence>
<keyword evidence="2" id="KW-1003">Cell membrane</keyword>
<evidence type="ECO:0000256" key="8">
    <source>
        <dbReference type="SAM" id="Phobius"/>
    </source>
</evidence>
<sequence>MIEEKDRFKHKLDFLFKAIDDAQNTIRFADTKAGAVIAFWSLVITALIRTKESWYSWLISINTWIDKIVVYIILILMIYFCVQSVWLAYLTIVPKSNPDAHIDKDGVDVQGLFYLHAMKPTLKGKYLYHNYSDLKLAITTKEYLCKLDGLSDADIHKELAFELQKVSFIRNLKIHRVNIAITAVIRFLITLFILFVYWFGHQFIQFKGDNELFHLEVNGKLFIVLYIAHKIGDYLFQTDKQARLKSEEWGPLLKHCLVYTLIVIGVAYLYTGLFNWTAVMIIFFTHVFLDKRSFLLWWGKYVKRVKESDIPHMQSAMLELDQAFHYIVLFIVSLIY</sequence>
<protein>
    <recommendedName>
        <fullName evidence="9">Pycsar effector protein domain-containing protein</fullName>
    </recommendedName>
</protein>
<evidence type="ECO:0000256" key="7">
    <source>
        <dbReference type="ARBA" id="ARBA00023136"/>
    </source>
</evidence>
<evidence type="ECO:0000256" key="2">
    <source>
        <dbReference type="ARBA" id="ARBA00022475"/>
    </source>
</evidence>
<evidence type="ECO:0000259" key="9">
    <source>
        <dbReference type="Pfam" id="PF18967"/>
    </source>
</evidence>
<dbReference type="Proteomes" id="UP000023561">
    <property type="component" value="Unassembled WGS sequence"/>
</dbReference>
<keyword evidence="5 8" id="KW-1133">Transmembrane helix</keyword>
<dbReference type="InterPro" id="IPR043760">
    <property type="entry name" value="PycTM_dom"/>
</dbReference>
<evidence type="ECO:0000313" key="11">
    <source>
        <dbReference type="Proteomes" id="UP000023561"/>
    </source>
</evidence>
<reference evidence="10 11" key="1">
    <citation type="submission" date="2014-04" db="EMBL/GenBank/DDBJ databases">
        <title>Whole genome shotgun sequence of Geobacillus caldoxylosilyticus NBRC 107762.</title>
        <authorList>
            <person name="Hosoyama A."/>
            <person name="Hosoyama Y."/>
            <person name="Katano-Makiyama Y."/>
            <person name="Tsuchikane K."/>
            <person name="Ohji S."/>
            <person name="Ichikawa N."/>
            <person name="Yamazoe A."/>
            <person name="Fujita N."/>
        </authorList>
    </citation>
    <scope>NUCLEOTIDE SEQUENCE [LARGE SCALE GENOMIC DNA]</scope>
    <source>
        <strain evidence="10 11">NBRC 107762</strain>
    </source>
</reference>
<evidence type="ECO:0000313" key="10">
    <source>
        <dbReference type="EMBL" id="GAJ41659.1"/>
    </source>
</evidence>
<dbReference type="EMBL" id="BAWO01000084">
    <property type="protein sequence ID" value="GAJ41659.1"/>
    <property type="molecule type" value="Genomic_DNA"/>
</dbReference>
<gene>
    <name evidence="10" type="ORF">GCA01S_084_00020</name>
</gene>
<evidence type="ECO:0000256" key="1">
    <source>
        <dbReference type="ARBA" id="ARBA00004236"/>
    </source>
</evidence>
<organism evidence="10 11">
    <name type="scientific">Parageobacillus caldoxylosilyticus NBRC 107762</name>
    <dbReference type="NCBI Taxonomy" id="1220594"/>
    <lineage>
        <taxon>Bacteria</taxon>
        <taxon>Bacillati</taxon>
        <taxon>Bacillota</taxon>
        <taxon>Bacilli</taxon>
        <taxon>Bacillales</taxon>
        <taxon>Anoxybacillaceae</taxon>
        <taxon>Saccharococcus</taxon>
    </lineage>
</organism>
<dbReference type="InterPro" id="IPR021737">
    <property type="entry name" value="Phage_phiKZ_Orf197"/>
</dbReference>
<keyword evidence="3 8" id="KW-0812">Transmembrane</keyword>
<evidence type="ECO:0000256" key="6">
    <source>
        <dbReference type="ARBA" id="ARBA00023118"/>
    </source>
</evidence>
<dbReference type="Pfam" id="PF11750">
    <property type="entry name" value="DUF3307"/>
    <property type="match status" value="1"/>
</dbReference>
<keyword evidence="7 8" id="KW-0472">Membrane</keyword>
<dbReference type="OrthoDB" id="5122730at2"/>
<proteinExistence type="predicted"/>
<dbReference type="Pfam" id="PF18967">
    <property type="entry name" value="PycTM"/>
    <property type="match status" value="1"/>
</dbReference>